<organism evidence="1 2">
    <name type="scientific">Dentiscutata heterogama</name>
    <dbReference type="NCBI Taxonomy" id="1316150"/>
    <lineage>
        <taxon>Eukaryota</taxon>
        <taxon>Fungi</taxon>
        <taxon>Fungi incertae sedis</taxon>
        <taxon>Mucoromycota</taxon>
        <taxon>Glomeromycotina</taxon>
        <taxon>Glomeromycetes</taxon>
        <taxon>Diversisporales</taxon>
        <taxon>Gigasporaceae</taxon>
        <taxon>Dentiscutata</taxon>
    </lineage>
</organism>
<evidence type="ECO:0000313" key="2">
    <source>
        <dbReference type="Proteomes" id="UP000789702"/>
    </source>
</evidence>
<gene>
    <name evidence="1" type="ORF">DHETER_LOCUS13187</name>
</gene>
<proteinExistence type="predicted"/>
<sequence>MYLDQNPTSQNITKLQISPGSFVIKEEREQRNNSILSIAGVIFAYYGSAAGFYVFLFGINEIKYWGVVHKISDRKNLEINDKNLNRIIIKALDEMNNKEKGSEEENT</sequence>
<reference evidence="1" key="1">
    <citation type="submission" date="2021-06" db="EMBL/GenBank/DDBJ databases">
        <authorList>
            <person name="Kallberg Y."/>
            <person name="Tangrot J."/>
            <person name="Rosling A."/>
        </authorList>
    </citation>
    <scope>NUCLEOTIDE SEQUENCE</scope>
    <source>
        <strain evidence="1">IL203A</strain>
    </source>
</reference>
<comment type="caution">
    <text evidence="1">The sequence shown here is derived from an EMBL/GenBank/DDBJ whole genome shotgun (WGS) entry which is preliminary data.</text>
</comment>
<protein>
    <submittedName>
        <fullName evidence="1">4906_t:CDS:1</fullName>
    </submittedName>
</protein>
<accession>A0ACA9Q1U9</accession>
<dbReference type="EMBL" id="CAJVPU010035005">
    <property type="protein sequence ID" value="CAG8726763.1"/>
    <property type="molecule type" value="Genomic_DNA"/>
</dbReference>
<keyword evidence="2" id="KW-1185">Reference proteome</keyword>
<feature type="non-terminal residue" evidence="1">
    <location>
        <position position="1"/>
    </location>
</feature>
<evidence type="ECO:0000313" key="1">
    <source>
        <dbReference type="EMBL" id="CAG8726763.1"/>
    </source>
</evidence>
<dbReference type="Proteomes" id="UP000789702">
    <property type="component" value="Unassembled WGS sequence"/>
</dbReference>
<name>A0ACA9Q1U9_9GLOM</name>